<accession>A0A0E9QC26</accession>
<sequence>MGQLKKTLPWLGPLFPTVILLALRPQVHNGDVIFIGPLE</sequence>
<organism evidence="1">
    <name type="scientific">Anguilla anguilla</name>
    <name type="common">European freshwater eel</name>
    <name type="synonym">Muraena anguilla</name>
    <dbReference type="NCBI Taxonomy" id="7936"/>
    <lineage>
        <taxon>Eukaryota</taxon>
        <taxon>Metazoa</taxon>
        <taxon>Chordata</taxon>
        <taxon>Craniata</taxon>
        <taxon>Vertebrata</taxon>
        <taxon>Euteleostomi</taxon>
        <taxon>Actinopterygii</taxon>
        <taxon>Neopterygii</taxon>
        <taxon>Teleostei</taxon>
        <taxon>Anguilliformes</taxon>
        <taxon>Anguillidae</taxon>
        <taxon>Anguilla</taxon>
    </lineage>
</organism>
<reference evidence="1" key="1">
    <citation type="submission" date="2014-11" db="EMBL/GenBank/DDBJ databases">
        <authorList>
            <person name="Amaro Gonzalez C."/>
        </authorList>
    </citation>
    <scope>NUCLEOTIDE SEQUENCE</scope>
</reference>
<protein>
    <submittedName>
        <fullName evidence="1">Uncharacterized protein</fullName>
    </submittedName>
</protein>
<dbReference type="EMBL" id="GBXM01094717">
    <property type="protein sequence ID" value="JAH13860.1"/>
    <property type="molecule type" value="Transcribed_RNA"/>
</dbReference>
<dbReference type="AlphaFoldDB" id="A0A0E9QC26"/>
<evidence type="ECO:0000313" key="1">
    <source>
        <dbReference type="EMBL" id="JAH13860.1"/>
    </source>
</evidence>
<proteinExistence type="predicted"/>
<name>A0A0E9QC26_ANGAN</name>
<reference evidence="1" key="2">
    <citation type="journal article" date="2015" name="Fish Shellfish Immunol.">
        <title>Early steps in the European eel (Anguilla anguilla)-Vibrio vulnificus interaction in the gills: Role of the RtxA13 toxin.</title>
        <authorList>
            <person name="Callol A."/>
            <person name="Pajuelo D."/>
            <person name="Ebbesson L."/>
            <person name="Teles M."/>
            <person name="MacKenzie S."/>
            <person name="Amaro C."/>
        </authorList>
    </citation>
    <scope>NUCLEOTIDE SEQUENCE</scope>
</reference>